<dbReference type="Pfam" id="PF01476">
    <property type="entry name" value="LysM"/>
    <property type="match status" value="3"/>
</dbReference>
<feature type="region of interest" description="Disordered" evidence="1">
    <location>
        <begin position="371"/>
        <end position="409"/>
    </location>
</feature>
<evidence type="ECO:0000259" key="2">
    <source>
        <dbReference type="PROSITE" id="PS51782"/>
    </source>
</evidence>
<dbReference type="SMART" id="SM00257">
    <property type="entry name" value="LysM"/>
    <property type="match status" value="3"/>
</dbReference>
<feature type="region of interest" description="Disordered" evidence="1">
    <location>
        <begin position="320"/>
        <end position="356"/>
    </location>
</feature>
<evidence type="ECO:0000313" key="3">
    <source>
        <dbReference type="EMBL" id="PRW45360.1"/>
    </source>
</evidence>
<dbReference type="Proteomes" id="UP000239899">
    <property type="component" value="Unassembled WGS sequence"/>
</dbReference>
<feature type="compositionally biased region" description="Basic and acidic residues" evidence="1">
    <location>
        <begin position="377"/>
        <end position="388"/>
    </location>
</feature>
<protein>
    <submittedName>
        <fullName evidence="3">Peptidoglycan-binding</fullName>
    </submittedName>
</protein>
<dbReference type="InterPro" id="IPR018392">
    <property type="entry name" value="LysM"/>
</dbReference>
<evidence type="ECO:0000313" key="4">
    <source>
        <dbReference type="Proteomes" id="UP000239899"/>
    </source>
</evidence>
<proteinExistence type="predicted"/>
<reference evidence="3 4" key="1">
    <citation type="journal article" date="2018" name="Plant J.">
        <title>Genome sequences of Chlorella sorokiniana UTEX 1602 and Micractinium conductrix SAG 241.80: implications to maltose excretion by a green alga.</title>
        <authorList>
            <person name="Arriola M.B."/>
            <person name="Velmurugan N."/>
            <person name="Zhang Y."/>
            <person name="Plunkett M.H."/>
            <person name="Hondzo H."/>
            <person name="Barney B.M."/>
        </authorList>
    </citation>
    <scope>NUCLEOTIDE SEQUENCE [LARGE SCALE GENOMIC DNA]</scope>
    <source>
        <strain evidence="4">UTEX 1602</strain>
    </source>
</reference>
<dbReference type="AlphaFoldDB" id="A0A2P6TLZ6"/>
<feature type="compositionally biased region" description="Low complexity" evidence="1">
    <location>
        <begin position="331"/>
        <end position="356"/>
    </location>
</feature>
<evidence type="ECO:0000256" key="1">
    <source>
        <dbReference type="SAM" id="MobiDB-lite"/>
    </source>
</evidence>
<accession>A0A2P6TLZ6</accession>
<feature type="domain" description="LysM" evidence="2">
    <location>
        <begin position="130"/>
        <end position="175"/>
    </location>
</feature>
<dbReference type="SUPFAM" id="SSF54106">
    <property type="entry name" value="LysM domain"/>
    <property type="match status" value="2"/>
</dbReference>
<dbReference type="CDD" id="cd00118">
    <property type="entry name" value="LysM"/>
    <property type="match status" value="3"/>
</dbReference>
<dbReference type="OrthoDB" id="2013718at2759"/>
<gene>
    <name evidence="3" type="ORF">C2E21_5968</name>
</gene>
<dbReference type="EMBL" id="LHPG02000011">
    <property type="protein sequence ID" value="PRW45360.1"/>
    <property type="molecule type" value="Genomic_DNA"/>
</dbReference>
<dbReference type="Gene3D" id="3.10.350.10">
    <property type="entry name" value="LysM domain"/>
    <property type="match status" value="3"/>
</dbReference>
<feature type="domain" description="LysM" evidence="2">
    <location>
        <begin position="14"/>
        <end position="58"/>
    </location>
</feature>
<keyword evidence="4" id="KW-1185">Reference proteome</keyword>
<dbReference type="PANTHER" id="PTHR33734">
    <property type="entry name" value="LYSM DOMAIN-CONTAINING GPI-ANCHORED PROTEIN 2"/>
    <property type="match status" value="1"/>
</dbReference>
<dbReference type="InterPro" id="IPR036779">
    <property type="entry name" value="LysM_dom_sf"/>
</dbReference>
<dbReference type="PROSITE" id="PS51782">
    <property type="entry name" value="LYSM"/>
    <property type="match status" value="2"/>
</dbReference>
<organism evidence="3 4">
    <name type="scientific">Chlorella sorokiniana</name>
    <name type="common">Freshwater green alga</name>
    <dbReference type="NCBI Taxonomy" id="3076"/>
    <lineage>
        <taxon>Eukaryota</taxon>
        <taxon>Viridiplantae</taxon>
        <taxon>Chlorophyta</taxon>
        <taxon>core chlorophytes</taxon>
        <taxon>Trebouxiophyceae</taxon>
        <taxon>Chlorellales</taxon>
        <taxon>Chlorellaceae</taxon>
        <taxon>Chlorella clade</taxon>
        <taxon>Chlorella</taxon>
    </lineage>
</organism>
<comment type="caution">
    <text evidence="3">The sequence shown here is derived from an EMBL/GenBank/DDBJ whole genome shotgun (WGS) entry which is preliminary data.</text>
</comment>
<dbReference type="PANTHER" id="PTHR33734:SF22">
    <property type="entry name" value="MEMBRANE-BOUND LYTIC MUREIN TRANSGLYCOSYLASE D"/>
    <property type="match status" value="1"/>
</dbReference>
<sequence length="409" mass="40811">MRVGRTGSGSSHCKAYQVQQGDTLTLIASVFGIYSGDLVSLHSDVANSVLQVGTFVRLPPWASTCPDPDSGAASCRVYAVQQGDFVYGIASMFRVTLANLLAVNTGLTTDTVLQASVLSSPPTTGVFDCRAYRVKTGDSLSPIALVFQITVNDLVAVNPELSDNSLLTPGKSIRIPPFTDNCINGIVIDPSNTAAPATPSSSTTDYSTVPTAWPTPSPVAASPSPSAATAVAGKASMLAASMASILGVSPASWVSVTAAASRHRLQATAATTSVTVTVPSASPAAMAAKAQSAASSIASAFAAQGFAVAANSLSVTTFPTVAASPSPSPSPAAALPSPAATPSATPAASSSSGGSSTGAIIGVTATVQTTAGLPSVKTDRARALREDQGASSSPRNTVTPRTAQLGQVA</sequence>
<name>A0A2P6TLZ6_CHLSO</name>
<feature type="compositionally biased region" description="Polar residues" evidence="1">
    <location>
        <begin position="389"/>
        <end position="409"/>
    </location>
</feature>